<feature type="transmembrane region" description="Helical" evidence="1">
    <location>
        <begin position="419"/>
        <end position="437"/>
    </location>
</feature>
<protein>
    <submittedName>
        <fullName evidence="2">Glycoside-pentoside-hexuronide (GPH):cation symporter</fullName>
    </submittedName>
</protein>
<feature type="transmembrane region" description="Helical" evidence="1">
    <location>
        <begin position="156"/>
        <end position="177"/>
    </location>
</feature>
<dbReference type="InterPro" id="IPR039672">
    <property type="entry name" value="MFS_2"/>
</dbReference>
<dbReference type="GeneID" id="94375175"/>
<gene>
    <name evidence="2" type="ORF">KWG56_07850</name>
</gene>
<keyword evidence="1" id="KW-0812">Transmembrane</keyword>
<dbReference type="InterPro" id="IPR001927">
    <property type="entry name" value="Na/Gal_symport"/>
</dbReference>
<dbReference type="PANTHER" id="PTHR11328">
    <property type="entry name" value="MAJOR FACILITATOR SUPERFAMILY DOMAIN-CONTAINING PROTEIN"/>
    <property type="match status" value="1"/>
</dbReference>
<dbReference type="RefSeq" id="WP_219354360.1">
    <property type="nucleotide sequence ID" value="NZ_CP080034.1"/>
</dbReference>
<feature type="transmembrane region" description="Helical" evidence="1">
    <location>
        <begin position="330"/>
        <end position="351"/>
    </location>
</feature>
<name>A0ABX8TNY2_9CAUL</name>
<proteinExistence type="predicted"/>
<keyword evidence="1" id="KW-1133">Transmembrane helix</keyword>
<dbReference type="Proteomes" id="UP000824334">
    <property type="component" value="Chromosome"/>
</dbReference>
<dbReference type="PANTHER" id="PTHR11328:SF24">
    <property type="entry name" value="MAJOR FACILITATOR SUPERFAMILY (MFS) PROFILE DOMAIN-CONTAINING PROTEIN"/>
    <property type="match status" value="1"/>
</dbReference>
<feature type="transmembrane region" description="Helical" evidence="1">
    <location>
        <begin position="88"/>
        <end position="106"/>
    </location>
</feature>
<dbReference type="EMBL" id="CP080034">
    <property type="protein sequence ID" value="QYC11852.1"/>
    <property type="molecule type" value="Genomic_DNA"/>
</dbReference>
<feature type="transmembrane region" description="Helical" evidence="1">
    <location>
        <begin position="372"/>
        <end position="399"/>
    </location>
</feature>
<feature type="transmembrane region" description="Helical" evidence="1">
    <location>
        <begin position="240"/>
        <end position="258"/>
    </location>
</feature>
<accession>A0ABX8TNY2</accession>
<feature type="transmembrane region" description="Helical" evidence="1">
    <location>
        <begin position="278"/>
        <end position="298"/>
    </location>
</feature>
<keyword evidence="3" id="KW-1185">Reference proteome</keyword>
<dbReference type="NCBIfam" id="TIGR00792">
    <property type="entry name" value="gph"/>
    <property type="match status" value="1"/>
</dbReference>
<organism evidence="2 3">
    <name type="scientific">Brevundimonas nasdae</name>
    <dbReference type="NCBI Taxonomy" id="172043"/>
    <lineage>
        <taxon>Bacteria</taxon>
        <taxon>Pseudomonadati</taxon>
        <taxon>Pseudomonadota</taxon>
        <taxon>Alphaproteobacteria</taxon>
        <taxon>Caulobacterales</taxon>
        <taxon>Caulobacteraceae</taxon>
        <taxon>Brevundimonas</taxon>
    </lineage>
</organism>
<reference evidence="2 3" key="1">
    <citation type="submission" date="2021-07" db="EMBL/GenBank/DDBJ databases">
        <title>Isolation and characterization of bacteria from a gold mining with a capacity of golden bioaccumulation.</title>
        <authorList>
            <person name="Yang X.J."/>
        </authorList>
    </citation>
    <scope>NUCLEOTIDE SEQUENCE [LARGE SCALE GENOMIC DNA]</scope>
    <source>
        <strain evidence="2 3">Au29</strain>
    </source>
</reference>
<sequence>MLGNIPVTAPVRISAARKLAIGVGDFGCNLYWQMTQLYLLFFYTDVIGLPAQTAGLIYMIALIWDAAMDPVVGLIADRTRSRWGRYRPYLMFGGPLLAPAFVVLFVGPTAQAFGAVAFALISQLAFRSLYAVVAIPYASLFARVTTDSAQRGDLTGFRMVCGALAAIIVAALTLPLATALGGGAESRTGWVILGAVYGAIATLCLLMTVWGSRGLDTAHGAPAPRRPFTEAMRSLASNRALHLLLAAIVISSFSTTMFSKNLLYYFKYVVGDASLGSAGLGIMALTIVLTTPLWAVALRLIGKRNTWLVGAVPTVAGLVFWHLIDGQSVPMLFSALVLQAIGAAAYVVCFWSMLPDTVEYGEWRSGVRTESLVFGLTVLGQKVALGLGAGVLGVALTHIGYVPNIVQSAQTLADIKTLMFWPPLIGTLIAASLIFFYPINRRAHAQMVEEIAARATNDIPPSHQA</sequence>
<feature type="transmembrane region" description="Helical" evidence="1">
    <location>
        <begin position="56"/>
        <end position="76"/>
    </location>
</feature>
<evidence type="ECO:0000313" key="2">
    <source>
        <dbReference type="EMBL" id="QYC11852.1"/>
    </source>
</evidence>
<dbReference type="Pfam" id="PF13347">
    <property type="entry name" value="MFS_2"/>
    <property type="match status" value="1"/>
</dbReference>
<feature type="transmembrane region" description="Helical" evidence="1">
    <location>
        <begin position="189"/>
        <end position="210"/>
    </location>
</feature>
<feature type="transmembrane region" description="Helical" evidence="1">
    <location>
        <begin position="305"/>
        <end position="324"/>
    </location>
</feature>
<dbReference type="CDD" id="cd17332">
    <property type="entry name" value="MFS_MelB_like"/>
    <property type="match status" value="1"/>
</dbReference>
<evidence type="ECO:0000256" key="1">
    <source>
        <dbReference type="SAM" id="Phobius"/>
    </source>
</evidence>
<evidence type="ECO:0000313" key="3">
    <source>
        <dbReference type="Proteomes" id="UP000824334"/>
    </source>
</evidence>
<keyword evidence="1" id="KW-0472">Membrane</keyword>